<keyword evidence="2" id="KW-1185">Reference proteome</keyword>
<dbReference type="AlphaFoldDB" id="A0A1D7YC42"/>
<reference evidence="2" key="1">
    <citation type="submission" date="2016-09" db="EMBL/GenBank/DDBJ databases">
        <title>Streptomyces puniciscabiei strain:TW1S1 Genome sequencing and assembly.</title>
        <authorList>
            <person name="Kim M.-K."/>
            <person name="Kim S.B."/>
        </authorList>
    </citation>
    <scope>NUCLEOTIDE SEQUENCE [LARGE SCALE GENOMIC DNA]</scope>
    <source>
        <strain evidence="2">TW1S1</strain>
    </source>
</reference>
<sequence>MPKYIENARARAALAVAAQHADKARDPLPFVWTGASWTTPGGEWRDLPLIRKGMGEWLADVTAGLRRHYAPALEATERREELERRAKFVEAGMTSAEAGAQEAVREQAASLRRDAAAIETPPAPFTLETLHALDSVASEMLSASDARATQLLSLASQFEAFRAPMRDPVAWVKRLGVAPHSVHVRTSAVWEAFATAEPVLARTLGTVAGKRALFAAMDKRFGARRKLSGYEGWRGVALPEVQASA</sequence>
<proteinExistence type="predicted"/>
<accession>A0A1D7YC42</accession>
<dbReference type="EMBL" id="CP017248">
    <property type="protein sequence ID" value="AOR33094.1"/>
    <property type="molecule type" value="Genomic_DNA"/>
</dbReference>
<dbReference type="Proteomes" id="UP000094960">
    <property type="component" value="Chromosome"/>
</dbReference>
<gene>
    <name evidence="1" type="ORF">BFF78_20300</name>
</gene>
<name>A0A1D7YC42_9ACTN</name>
<evidence type="ECO:0000313" key="1">
    <source>
        <dbReference type="EMBL" id="AOR33094.1"/>
    </source>
</evidence>
<evidence type="ECO:0000313" key="2">
    <source>
        <dbReference type="Proteomes" id="UP000094960"/>
    </source>
</evidence>
<dbReference type="KEGG" id="spun:BFF78_20300"/>
<dbReference type="RefSeq" id="WP_069779675.1">
    <property type="nucleotide sequence ID" value="NZ_CP017248.1"/>
</dbReference>
<organism evidence="1 2">
    <name type="scientific">Streptomyces fodineus</name>
    <dbReference type="NCBI Taxonomy" id="1904616"/>
    <lineage>
        <taxon>Bacteria</taxon>
        <taxon>Bacillati</taxon>
        <taxon>Actinomycetota</taxon>
        <taxon>Actinomycetes</taxon>
        <taxon>Kitasatosporales</taxon>
        <taxon>Streptomycetaceae</taxon>
        <taxon>Streptomyces</taxon>
    </lineage>
</organism>
<protein>
    <submittedName>
        <fullName evidence="1">Uncharacterized protein</fullName>
    </submittedName>
</protein>